<reference evidence="2" key="2">
    <citation type="submission" date="2020-07" db="EMBL/GenBank/DDBJ databases">
        <authorList>
            <person name="Vera ALvarez R."/>
            <person name="Arias-Moreno D.M."/>
            <person name="Jimenez-Jacinto V."/>
            <person name="Jimenez-Bremont J.F."/>
            <person name="Swaminathan K."/>
            <person name="Moose S.P."/>
            <person name="Guerrero-Gonzalez M.L."/>
            <person name="Marino-Ramirez L."/>
            <person name="Landsman D."/>
            <person name="Rodriguez-Kessler M."/>
            <person name="Delgado-Sanchez P."/>
        </authorList>
    </citation>
    <scope>NUCLEOTIDE SEQUENCE</scope>
    <source>
        <tissue evidence="2">Cladode</tissue>
    </source>
</reference>
<proteinExistence type="predicted"/>
<protein>
    <submittedName>
        <fullName evidence="2">Uncharacterized protein</fullName>
    </submittedName>
</protein>
<reference evidence="2" key="1">
    <citation type="journal article" date="2013" name="J. Plant Res.">
        <title>Effect of fungi and light on seed germination of three Opuntia species from semiarid lands of central Mexico.</title>
        <authorList>
            <person name="Delgado-Sanchez P."/>
            <person name="Jimenez-Bremont J.F."/>
            <person name="Guerrero-Gonzalez Mde L."/>
            <person name="Flores J."/>
        </authorList>
    </citation>
    <scope>NUCLEOTIDE SEQUENCE</scope>
    <source>
        <tissue evidence="2">Cladode</tissue>
    </source>
</reference>
<accession>A0A7C9A2S4</accession>
<dbReference type="AlphaFoldDB" id="A0A7C9A2S4"/>
<feature type="region of interest" description="Disordered" evidence="1">
    <location>
        <begin position="129"/>
        <end position="152"/>
    </location>
</feature>
<name>A0A7C9A2S4_OPUST</name>
<sequence length="152" mass="16575">MMVPMFDGLVTRCSHTKVCRRTSILVEITIIFCRRDWTALSLDTLSFRVSGRVSCISPSISLTNFSKPSLTNKSILSPWHSGCSLPVVLDSNSIERILDVTETLPPVRRAAEGIPRGGVALVGRVDTESTYSPHSSSAPVLTQESQPFVNGK</sequence>
<evidence type="ECO:0000256" key="1">
    <source>
        <dbReference type="SAM" id="MobiDB-lite"/>
    </source>
</evidence>
<dbReference type="EMBL" id="GISG01190649">
    <property type="protein sequence ID" value="MBA4656113.1"/>
    <property type="molecule type" value="Transcribed_RNA"/>
</dbReference>
<evidence type="ECO:0000313" key="2">
    <source>
        <dbReference type="EMBL" id="MBA4656113.1"/>
    </source>
</evidence>
<organism evidence="2">
    <name type="scientific">Opuntia streptacantha</name>
    <name type="common">Prickly pear cactus</name>
    <name type="synonym">Opuntia cardona</name>
    <dbReference type="NCBI Taxonomy" id="393608"/>
    <lineage>
        <taxon>Eukaryota</taxon>
        <taxon>Viridiplantae</taxon>
        <taxon>Streptophyta</taxon>
        <taxon>Embryophyta</taxon>
        <taxon>Tracheophyta</taxon>
        <taxon>Spermatophyta</taxon>
        <taxon>Magnoliopsida</taxon>
        <taxon>eudicotyledons</taxon>
        <taxon>Gunneridae</taxon>
        <taxon>Pentapetalae</taxon>
        <taxon>Caryophyllales</taxon>
        <taxon>Cactineae</taxon>
        <taxon>Cactaceae</taxon>
        <taxon>Opuntioideae</taxon>
        <taxon>Opuntia</taxon>
    </lineage>
</organism>